<dbReference type="STRING" id="419481.SAMN05216233_12334"/>
<protein>
    <submittedName>
        <fullName evidence="2">Short-chain fatty acids transporter</fullName>
    </submittedName>
</protein>
<feature type="transmembrane region" description="Helical" evidence="1">
    <location>
        <begin position="20"/>
        <end position="41"/>
    </location>
</feature>
<keyword evidence="3" id="KW-1185">Reference proteome</keyword>
<proteinExistence type="predicted"/>
<feature type="transmembrane region" description="Helical" evidence="1">
    <location>
        <begin position="247"/>
        <end position="265"/>
    </location>
</feature>
<accession>A0A1G5IZI5</accession>
<dbReference type="EMBL" id="FMUX01000023">
    <property type="protein sequence ID" value="SCY81427.1"/>
    <property type="molecule type" value="Genomic_DNA"/>
</dbReference>
<dbReference type="InterPro" id="IPR006160">
    <property type="entry name" value="SCFA_transpt_AtoE"/>
</dbReference>
<evidence type="ECO:0000313" key="2">
    <source>
        <dbReference type="EMBL" id="SCY81427.1"/>
    </source>
</evidence>
<feature type="transmembrane region" description="Helical" evidence="1">
    <location>
        <begin position="420"/>
        <end position="441"/>
    </location>
</feature>
<dbReference type="OrthoDB" id="9342495at2"/>
<dbReference type="PANTHER" id="PTHR41983:SF2">
    <property type="entry name" value="SHORT-CHAIN FATTY ACID TRANSPORTER-RELATED"/>
    <property type="match status" value="1"/>
</dbReference>
<organism evidence="2 3">
    <name type="scientific">Desulfoluna spongiiphila</name>
    <dbReference type="NCBI Taxonomy" id="419481"/>
    <lineage>
        <taxon>Bacteria</taxon>
        <taxon>Pseudomonadati</taxon>
        <taxon>Thermodesulfobacteriota</taxon>
        <taxon>Desulfobacteria</taxon>
        <taxon>Desulfobacterales</taxon>
        <taxon>Desulfolunaceae</taxon>
        <taxon>Desulfoluna</taxon>
    </lineage>
</organism>
<evidence type="ECO:0000256" key="1">
    <source>
        <dbReference type="SAM" id="Phobius"/>
    </source>
</evidence>
<dbReference type="Pfam" id="PF02667">
    <property type="entry name" value="SCFA_trans"/>
    <property type="match status" value="1"/>
</dbReference>
<reference evidence="2 3" key="1">
    <citation type="submission" date="2016-10" db="EMBL/GenBank/DDBJ databases">
        <authorList>
            <person name="de Groot N.N."/>
        </authorList>
    </citation>
    <scope>NUCLEOTIDE SEQUENCE [LARGE SCALE GENOMIC DNA]</scope>
    <source>
        <strain evidence="2 3">AA1</strain>
    </source>
</reference>
<dbReference type="GO" id="GO:0005886">
    <property type="term" value="C:plasma membrane"/>
    <property type="evidence" value="ECO:0007669"/>
    <property type="project" value="TreeGrafter"/>
</dbReference>
<feature type="transmembrane region" description="Helical" evidence="1">
    <location>
        <begin position="136"/>
        <end position="154"/>
    </location>
</feature>
<feature type="transmembrane region" description="Helical" evidence="1">
    <location>
        <begin position="184"/>
        <end position="203"/>
    </location>
</feature>
<dbReference type="PANTHER" id="PTHR41983">
    <property type="entry name" value="SHORT-CHAIN FATTY ACID TRANSPORTER-RELATED"/>
    <property type="match status" value="1"/>
</dbReference>
<dbReference type="RefSeq" id="WP_092214555.1">
    <property type="nucleotide sequence ID" value="NZ_FMUX01000023.1"/>
</dbReference>
<feature type="transmembrane region" description="Helical" evidence="1">
    <location>
        <begin position="346"/>
        <end position="368"/>
    </location>
</feature>
<evidence type="ECO:0000313" key="3">
    <source>
        <dbReference type="Proteomes" id="UP000198870"/>
    </source>
</evidence>
<gene>
    <name evidence="2" type="ORF">SAMN05216233_12334</name>
</gene>
<dbReference type="AlphaFoldDB" id="A0A1G5IZI5"/>
<dbReference type="Proteomes" id="UP000198870">
    <property type="component" value="Unassembled WGS sequence"/>
</dbReference>
<feature type="transmembrane region" description="Helical" evidence="1">
    <location>
        <begin position="308"/>
        <end position="334"/>
    </location>
</feature>
<keyword evidence="1" id="KW-0472">Membrane</keyword>
<feature type="transmembrane region" description="Helical" evidence="1">
    <location>
        <begin position="271"/>
        <end position="287"/>
    </location>
</feature>
<keyword evidence="1" id="KW-1133">Transmembrane helix</keyword>
<feature type="transmembrane region" description="Helical" evidence="1">
    <location>
        <begin position="95"/>
        <end position="124"/>
    </location>
</feature>
<name>A0A1G5IZI5_9BACT</name>
<keyword evidence="1" id="KW-0812">Transmembrane</keyword>
<sequence length="442" mass="47854">MIRGLAAFFSRIVRRWLPDAFLFAAILTFLVFIFGMIFQGQSPVSMVKYWGEGFWKLLAFAMQMVLVLVTGHTLARTQVVESFLKAIAGVAKTPSQAIGVTTFVALVACWVNWGFGLIVGALLAREMVKKVKGIHYGLLVASAYTGFIIWHAGLSGSIPLKVADAKGFMAAITGGTQIPVSETIFAWQSLLICVILLVSLPIINRMMMPKAEDVVEADPALFADEHEEAPQKPRSEMTPAERLENSMVISMLLGAMGFGYIIYYFVTGGKLGLNSVNLIFLFAGIILHKTPANYLRVMNDAIKNTGGIVLQFPLYAGIMGMMVHSGLAAAISQWFVEVSTVTTFPFFTYLSAGIVNFFVPSGGGQWAVQGPIVMPAAQELGVPLGKAAMAIAWGDAWTNMIQPFWALPLLGIAGLTIRDIMGYCTVALLWGGFVTSAVLMLL</sequence>